<organism evidence="2 3">
    <name type="scientific">Nostocoides australiense Ben110</name>
    <dbReference type="NCBI Taxonomy" id="1193182"/>
    <lineage>
        <taxon>Bacteria</taxon>
        <taxon>Bacillati</taxon>
        <taxon>Actinomycetota</taxon>
        <taxon>Actinomycetes</taxon>
        <taxon>Micrococcales</taxon>
        <taxon>Intrasporangiaceae</taxon>
        <taxon>Nostocoides</taxon>
    </lineage>
</organism>
<dbReference type="STRING" id="1193182.BN11_3650004"/>
<reference evidence="2 3" key="1">
    <citation type="journal article" date="2013" name="ISME J.">
        <title>A metabolic model for members of the genus Tetrasphaera involved in enhanced biological phosphorus removal.</title>
        <authorList>
            <person name="Kristiansen R."/>
            <person name="Nguyen H.T.T."/>
            <person name="Saunders A.M."/>
            <person name="Nielsen J.L."/>
            <person name="Wimmer R."/>
            <person name="Le V.Q."/>
            <person name="McIlroy S.J."/>
            <person name="Petrovski S."/>
            <person name="Seviour R.J."/>
            <person name="Calteau A."/>
            <person name="Nielsen K.L."/>
            <person name="Nielsen P.H."/>
        </authorList>
    </citation>
    <scope>NUCLEOTIDE SEQUENCE [LARGE SCALE GENOMIC DNA]</scope>
    <source>
        <strain evidence="2 3">Ben110</strain>
    </source>
</reference>
<comment type="caution">
    <text evidence="2">The sequence shown here is derived from an EMBL/GenBank/DDBJ whole genome shotgun (WGS) entry which is preliminary data.</text>
</comment>
<evidence type="ECO:0000313" key="2">
    <source>
        <dbReference type="EMBL" id="CCH74021.1"/>
    </source>
</evidence>
<dbReference type="AlphaFoldDB" id="W6JZ34"/>
<dbReference type="PANTHER" id="PTHR46696:SF1">
    <property type="entry name" value="CYTOCHROME P450 YJIB-RELATED"/>
    <property type="match status" value="1"/>
</dbReference>
<dbReference type="Proteomes" id="UP000035763">
    <property type="component" value="Unassembled WGS sequence"/>
</dbReference>
<dbReference type="Gene3D" id="1.10.630.10">
    <property type="entry name" value="Cytochrome P450"/>
    <property type="match status" value="1"/>
</dbReference>
<proteinExistence type="inferred from homology"/>
<dbReference type="GO" id="GO:0004497">
    <property type="term" value="F:monooxygenase activity"/>
    <property type="evidence" value="ECO:0007669"/>
    <property type="project" value="InterPro"/>
</dbReference>
<keyword evidence="3" id="KW-1185">Reference proteome</keyword>
<protein>
    <recommendedName>
        <fullName evidence="4">FAD-binding FR-type domain-containing protein</fullName>
    </recommendedName>
</protein>
<dbReference type="SUPFAM" id="SSF63380">
    <property type="entry name" value="Riboflavin synthase domain-like"/>
    <property type="match status" value="1"/>
</dbReference>
<dbReference type="PANTHER" id="PTHR46696">
    <property type="entry name" value="P450, PUTATIVE (EUROFUNG)-RELATED"/>
    <property type="match status" value="1"/>
</dbReference>
<sequence length="139" mass="15520">MVVVRERRDLTHSIVEFTLARPDGSRLPDWAPGAHIDVVLPDGVVVLMFLGSANRDPRHWADPDRYDLTRDPSGHAGFGWACISASASLWPASRRWPSWARCWIGSRASLAAPPRRHLNNTLRGWESMPVRVSPCRSSG</sequence>
<evidence type="ECO:0008006" key="4">
    <source>
        <dbReference type="Google" id="ProtNLM"/>
    </source>
</evidence>
<dbReference type="GO" id="GO:0020037">
    <property type="term" value="F:heme binding"/>
    <property type="evidence" value="ECO:0007669"/>
    <property type="project" value="InterPro"/>
</dbReference>
<dbReference type="EMBL" id="CAJA01000296">
    <property type="protein sequence ID" value="CCH74021.1"/>
    <property type="molecule type" value="Genomic_DNA"/>
</dbReference>
<dbReference type="GO" id="GO:0016705">
    <property type="term" value="F:oxidoreductase activity, acting on paired donors, with incorporation or reduction of molecular oxygen"/>
    <property type="evidence" value="ECO:0007669"/>
    <property type="project" value="InterPro"/>
</dbReference>
<name>W6JZ34_9MICO</name>
<evidence type="ECO:0000313" key="3">
    <source>
        <dbReference type="Proteomes" id="UP000035763"/>
    </source>
</evidence>
<evidence type="ECO:0000256" key="1">
    <source>
        <dbReference type="ARBA" id="ARBA00010617"/>
    </source>
</evidence>
<dbReference type="GO" id="GO:0005506">
    <property type="term" value="F:iron ion binding"/>
    <property type="evidence" value="ECO:0007669"/>
    <property type="project" value="InterPro"/>
</dbReference>
<dbReference type="InterPro" id="IPR036396">
    <property type="entry name" value="Cyt_P450_sf"/>
</dbReference>
<dbReference type="InterPro" id="IPR017938">
    <property type="entry name" value="Riboflavin_synthase-like_b-brl"/>
</dbReference>
<dbReference type="SUPFAM" id="SSF48264">
    <property type="entry name" value="Cytochrome P450"/>
    <property type="match status" value="1"/>
</dbReference>
<comment type="similarity">
    <text evidence="1">Belongs to the cytochrome P450 family.</text>
</comment>
<dbReference type="RefSeq" id="WP_048699554.1">
    <property type="nucleotide sequence ID" value="NZ_HG764815.1"/>
</dbReference>
<accession>W6JZ34</accession>
<gene>
    <name evidence="2" type="ORF">BN11_3650004</name>
</gene>